<evidence type="ECO:0000256" key="3">
    <source>
        <dbReference type="ARBA" id="ARBA00006324"/>
    </source>
</evidence>
<evidence type="ECO:0000256" key="11">
    <source>
        <dbReference type="PIRNR" id="PIRNR001365"/>
    </source>
</evidence>
<gene>
    <name evidence="14" type="ORF">HCN44_005987</name>
</gene>
<accession>A0A834Y3M1</accession>
<evidence type="ECO:0000256" key="9">
    <source>
        <dbReference type="ARBA" id="ARBA00023277"/>
    </source>
</evidence>
<evidence type="ECO:0000256" key="1">
    <source>
        <dbReference type="ARBA" id="ARBA00004496"/>
    </source>
</evidence>
<feature type="active site" description="Proton donor/acceptor" evidence="12">
    <location>
        <position position="142"/>
    </location>
</feature>
<dbReference type="EC" id="4.1.3.3" evidence="5"/>
<dbReference type="GO" id="GO:0005737">
    <property type="term" value="C:cytoplasm"/>
    <property type="evidence" value="ECO:0007669"/>
    <property type="project" value="UniProtKB-SubCell"/>
</dbReference>
<dbReference type="Pfam" id="PF00701">
    <property type="entry name" value="DHDPS"/>
    <property type="match status" value="1"/>
</dbReference>
<evidence type="ECO:0000256" key="4">
    <source>
        <dbReference type="ARBA" id="ARBA00011881"/>
    </source>
</evidence>
<evidence type="ECO:0000313" key="15">
    <source>
        <dbReference type="Proteomes" id="UP000639338"/>
    </source>
</evidence>
<dbReference type="Proteomes" id="UP000639338">
    <property type="component" value="Unassembled WGS sequence"/>
</dbReference>
<sequence>MPRLSYFFEGFCVPVFSPFTESFQLNLKIIPAYAKYLLDNGIKGVLVNGTTGEGMSMAVTERKQVAEAWAEAVKVTKQHLMIQIGGASLPDVVELAKHAEKINAESILCLPELYYKPTESKQLIDYLKIVGNAAPKTPLLYYHIPMFTKVNIPMGQFLEQIGDAVPTFVGIKYTSPNLEEGGAALRANNGKFTIFLGSDQIMSAGCAIGMKAFIPTSVNMFSKLGLEIIDAGMQGDFLKAKKFQDLLSQAVVAISKHGHWVATMKPIMARLSPIDPGPVRPPIQSISPTAIELIERDLRALGFSNVNN</sequence>
<dbReference type="GO" id="GO:0008747">
    <property type="term" value="F:N-acetylneuraminate lyase activity"/>
    <property type="evidence" value="ECO:0007669"/>
    <property type="project" value="UniProtKB-EC"/>
</dbReference>
<feature type="binding site" evidence="13">
    <location>
        <position position="51"/>
    </location>
    <ligand>
        <name>pyruvate</name>
        <dbReference type="ChEBI" id="CHEBI:15361"/>
    </ligand>
</feature>
<comment type="subcellular location">
    <subcellularLocation>
        <location evidence="1">Cytoplasm</location>
    </subcellularLocation>
</comment>
<dbReference type="EMBL" id="JACMRX010000001">
    <property type="protein sequence ID" value="KAF7997416.1"/>
    <property type="molecule type" value="Genomic_DNA"/>
</dbReference>
<evidence type="ECO:0000256" key="5">
    <source>
        <dbReference type="ARBA" id="ARBA00012911"/>
    </source>
</evidence>
<keyword evidence="9" id="KW-0119">Carbohydrate metabolism</keyword>
<keyword evidence="8" id="KW-0704">Schiff base</keyword>
<feature type="binding site" evidence="13">
    <location>
        <position position="214"/>
    </location>
    <ligand>
        <name>pyruvate</name>
        <dbReference type="ChEBI" id="CHEBI:15361"/>
    </ligand>
</feature>
<organism evidence="14 15">
    <name type="scientific">Aphidius gifuensis</name>
    <name type="common">Parasitoid wasp</name>
    <dbReference type="NCBI Taxonomy" id="684658"/>
    <lineage>
        <taxon>Eukaryota</taxon>
        <taxon>Metazoa</taxon>
        <taxon>Ecdysozoa</taxon>
        <taxon>Arthropoda</taxon>
        <taxon>Hexapoda</taxon>
        <taxon>Insecta</taxon>
        <taxon>Pterygota</taxon>
        <taxon>Neoptera</taxon>
        <taxon>Endopterygota</taxon>
        <taxon>Hymenoptera</taxon>
        <taxon>Apocrita</taxon>
        <taxon>Ichneumonoidea</taxon>
        <taxon>Braconidae</taxon>
        <taxon>Aphidiinae</taxon>
        <taxon>Aphidius</taxon>
    </lineage>
</organism>
<dbReference type="PANTHER" id="PTHR12128:SF21">
    <property type="entry name" value="N-ACETYLNEURAMINATE LYASE"/>
    <property type="match status" value="1"/>
</dbReference>
<dbReference type="Gene3D" id="3.20.20.70">
    <property type="entry name" value="Aldolase class I"/>
    <property type="match status" value="1"/>
</dbReference>
<comment type="subunit">
    <text evidence="4">Homotetramer.</text>
</comment>
<keyword evidence="15" id="KW-1185">Reference proteome</keyword>
<dbReference type="InterPro" id="IPR020624">
    <property type="entry name" value="Schiff_base-form_aldolases_CS"/>
</dbReference>
<keyword evidence="6" id="KW-0963">Cytoplasm</keyword>
<dbReference type="PROSITE" id="PS00665">
    <property type="entry name" value="DHDPS_1"/>
    <property type="match status" value="1"/>
</dbReference>
<dbReference type="SUPFAM" id="SSF51569">
    <property type="entry name" value="Aldolase"/>
    <property type="match status" value="1"/>
</dbReference>
<evidence type="ECO:0000256" key="7">
    <source>
        <dbReference type="ARBA" id="ARBA00023239"/>
    </source>
</evidence>
<evidence type="ECO:0000256" key="2">
    <source>
        <dbReference type="ARBA" id="ARBA00004878"/>
    </source>
</evidence>
<protein>
    <recommendedName>
        <fullName evidence="5">N-acetylneuraminate lyase</fullName>
        <ecNumber evidence="5">4.1.3.3</ecNumber>
    </recommendedName>
</protein>
<evidence type="ECO:0000256" key="13">
    <source>
        <dbReference type="PIRSR" id="PIRSR001365-2"/>
    </source>
</evidence>
<evidence type="ECO:0000313" key="14">
    <source>
        <dbReference type="EMBL" id="KAF7997416.1"/>
    </source>
</evidence>
<comment type="caution">
    <text evidence="14">The sequence shown here is derived from an EMBL/GenBank/DDBJ whole genome shotgun (WGS) entry which is preliminary data.</text>
</comment>
<proteinExistence type="inferred from homology"/>
<name>A0A834Y3M1_APHGI</name>
<evidence type="ECO:0000256" key="10">
    <source>
        <dbReference type="ARBA" id="ARBA00044906"/>
    </source>
</evidence>
<evidence type="ECO:0000256" key="12">
    <source>
        <dbReference type="PIRSR" id="PIRSR001365-1"/>
    </source>
</evidence>
<dbReference type="PANTHER" id="PTHR12128">
    <property type="entry name" value="DIHYDRODIPICOLINATE SYNTHASE"/>
    <property type="match status" value="1"/>
</dbReference>
<comment type="catalytic activity">
    <reaction evidence="10">
        <text>aceneuramate = aldehydo-N-acetyl-D-mannosamine + pyruvate</text>
        <dbReference type="Rhea" id="RHEA:23296"/>
        <dbReference type="ChEBI" id="CHEBI:15361"/>
        <dbReference type="ChEBI" id="CHEBI:17122"/>
        <dbReference type="ChEBI" id="CHEBI:173083"/>
        <dbReference type="EC" id="4.1.3.3"/>
    </reaction>
</comment>
<reference evidence="14 15" key="1">
    <citation type="submission" date="2020-08" db="EMBL/GenBank/DDBJ databases">
        <title>Aphidius gifuensis genome sequencing and assembly.</title>
        <authorList>
            <person name="Du Z."/>
        </authorList>
    </citation>
    <scope>NUCLEOTIDE SEQUENCE [LARGE SCALE GENOMIC DNA]</scope>
    <source>
        <strain evidence="14">YNYX2018</strain>
        <tissue evidence="14">Adults</tissue>
    </source>
</reference>
<dbReference type="InterPro" id="IPR002220">
    <property type="entry name" value="DapA-like"/>
</dbReference>
<dbReference type="AlphaFoldDB" id="A0A834Y3M1"/>
<feature type="active site" description="Schiff-base intermediate with substrate" evidence="12">
    <location>
        <position position="172"/>
    </location>
</feature>
<evidence type="ECO:0000256" key="8">
    <source>
        <dbReference type="ARBA" id="ARBA00023270"/>
    </source>
</evidence>
<dbReference type="InterPro" id="IPR013785">
    <property type="entry name" value="Aldolase_TIM"/>
</dbReference>
<dbReference type="PIRSF" id="PIRSF001365">
    <property type="entry name" value="DHDPS"/>
    <property type="match status" value="1"/>
</dbReference>
<comment type="pathway">
    <text evidence="2">Amino-sugar metabolism; N-acetylneuraminate degradation.</text>
</comment>
<keyword evidence="7 11" id="KW-0456">Lyase</keyword>
<comment type="similarity">
    <text evidence="3">Belongs to the DapA family. NanA subfamily.</text>
</comment>
<evidence type="ECO:0000256" key="6">
    <source>
        <dbReference type="ARBA" id="ARBA00022490"/>
    </source>
</evidence>
<dbReference type="PRINTS" id="PR00146">
    <property type="entry name" value="DHPICSNTHASE"/>
</dbReference>
<dbReference type="OrthoDB" id="191315at2759"/>
<dbReference type="SMART" id="SM01130">
    <property type="entry name" value="DHDPS"/>
    <property type="match status" value="1"/>
</dbReference>